<evidence type="ECO:0000256" key="1">
    <source>
        <dbReference type="SAM" id="Phobius"/>
    </source>
</evidence>
<name>A0A059DX52_9PROT</name>
<organism evidence="2 3">
    <name type="scientific">Hyphomonas atlantica</name>
    <dbReference type="NCBI Taxonomy" id="1280948"/>
    <lineage>
        <taxon>Bacteria</taxon>
        <taxon>Pseudomonadati</taxon>
        <taxon>Pseudomonadota</taxon>
        <taxon>Alphaproteobacteria</taxon>
        <taxon>Hyphomonadales</taxon>
        <taxon>Hyphomonadaceae</taxon>
        <taxon>Hyphomonas</taxon>
    </lineage>
</organism>
<keyword evidence="3" id="KW-1185">Reference proteome</keyword>
<keyword evidence="1" id="KW-0812">Transmembrane</keyword>
<feature type="transmembrane region" description="Helical" evidence="1">
    <location>
        <begin position="147"/>
        <end position="167"/>
    </location>
</feature>
<feature type="transmembrane region" description="Helical" evidence="1">
    <location>
        <begin position="187"/>
        <end position="209"/>
    </location>
</feature>
<keyword evidence="1" id="KW-1133">Transmembrane helix</keyword>
<dbReference type="EMBL" id="AWFH01000056">
    <property type="protein sequence ID" value="KCZ58501.1"/>
    <property type="molecule type" value="Genomic_DNA"/>
</dbReference>
<gene>
    <name evidence="2" type="ORF">HY36_08985</name>
</gene>
<evidence type="ECO:0000313" key="2">
    <source>
        <dbReference type="EMBL" id="KCZ58501.1"/>
    </source>
</evidence>
<reference evidence="2 3" key="1">
    <citation type="journal article" date="2014" name="Antonie Van Leeuwenhoek">
        <title>Hyphomonas beringensis sp. nov. and Hyphomonas chukchiensis sp. nov., isolated from surface seawater of the Bering Sea and Chukchi Sea.</title>
        <authorList>
            <person name="Li C."/>
            <person name="Lai Q."/>
            <person name="Li G."/>
            <person name="Dong C."/>
            <person name="Wang J."/>
            <person name="Liao Y."/>
            <person name="Shao Z."/>
        </authorList>
    </citation>
    <scope>NUCLEOTIDE SEQUENCE [LARGE SCALE GENOMIC DNA]</scope>
    <source>
        <strain evidence="2 3">22II1-22F38</strain>
    </source>
</reference>
<accession>A0A059DX52</accession>
<dbReference type="STRING" id="1280948.HY36_08985"/>
<dbReference type="OrthoDB" id="7616625at2"/>
<keyword evidence="1" id="KW-0472">Membrane</keyword>
<sequence>MADDRRQFDLQRLRELGLDLDSSQDEAEVKSTCRLTQDCIEAGDNSLTLNQVSEQFSCSNCGASGSFRELVRALETGEPASSPVVRDIVDTDYSVAPIRATRAVVKTEPRVVHLGEGQRVRSQGELRREAKAARKTARQGRHTGEKIIITLLALVFLGAGLAAAGLSGFANYQAFSSSVADPLQSGVWGWTGVIAAVISFGGFTFFYWHSANGRMKEGIRALLFALAGGGTSIVGTQMYIAANNRAAEAELVQAGSNRDVLEMQITDWRRQLEGIPPETRSVEGLEAYLAEVERVGRTHQKPYRDAQNELGLARRRDDLQARIDAANAELLGTGSGDILVQAQTRTSIPGWFFALMLELFSSQGTSIGLVALLILYGRNHVNAAADSVNSLSQQKFERFWI</sequence>
<evidence type="ECO:0000313" key="3">
    <source>
        <dbReference type="Proteomes" id="UP000024547"/>
    </source>
</evidence>
<protein>
    <submittedName>
        <fullName evidence="2">Uncharacterized protein</fullName>
    </submittedName>
</protein>
<dbReference type="PATRIC" id="fig|1280948.3.peg.2916"/>
<comment type="caution">
    <text evidence="2">The sequence shown here is derived from an EMBL/GenBank/DDBJ whole genome shotgun (WGS) entry which is preliminary data.</text>
</comment>
<dbReference type="AlphaFoldDB" id="A0A059DX52"/>
<feature type="transmembrane region" description="Helical" evidence="1">
    <location>
        <begin position="221"/>
        <end position="242"/>
    </location>
</feature>
<proteinExistence type="predicted"/>
<dbReference type="RefSeq" id="WP_035554274.1">
    <property type="nucleotide sequence ID" value="NZ_AWFH01000056.1"/>
</dbReference>
<dbReference type="Proteomes" id="UP000024547">
    <property type="component" value="Unassembled WGS sequence"/>
</dbReference>